<dbReference type="GO" id="GO:0035145">
    <property type="term" value="C:exon-exon junction complex"/>
    <property type="evidence" value="ECO:0007669"/>
    <property type="project" value="TreeGrafter"/>
</dbReference>
<dbReference type="InterPro" id="IPR036348">
    <property type="entry name" value="WIBG_N_sf"/>
</dbReference>
<dbReference type="GO" id="GO:0005737">
    <property type="term" value="C:cytoplasm"/>
    <property type="evidence" value="ECO:0007669"/>
    <property type="project" value="TreeGrafter"/>
</dbReference>
<proteinExistence type="predicted"/>
<feature type="compositionally biased region" description="Basic and acidic residues" evidence="1">
    <location>
        <begin position="150"/>
        <end position="161"/>
    </location>
</feature>
<dbReference type="PANTHER" id="PTHR22959">
    <property type="entry name" value="PYM PROTEIN"/>
    <property type="match status" value="1"/>
</dbReference>
<dbReference type="InterPro" id="IPR039333">
    <property type="entry name" value="PYM1"/>
</dbReference>
<dbReference type="AlphaFoldDB" id="A0AAE8SR28"/>
<sequence length="207" mass="22189">MPSSSGSPNNGVASNSGIITDTASGQRHIPSSTRADGSTRKAIKIRPGYRPPEDVELYKNRTAEAFRERGKRIGIPGAAAAGGKDDDGPDTAQSSASNKNAKRREARKKAKAAAVDEGEVAAEENKAEEVVDPEAERQKKARNLKKKLKQAKELKSKKEDGETLLPEQIAKVIKISELIRELDALGFDAEGVPKDTEGSADNKEAEK</sequence>
<gene>
    <name evidence="3" type="ORF">DNG_00648</name>
</gene>
<organism evidence="3 4">
    <name type="scientific">Cephalotrichum gorgonifer</name>
    <dbReference type="NCBI Taxonomy" id="2041049"/>
    <lineage>
        <taxon>Eukaryota</taxon>
        <taxon>Fungi</taxon>
        <taxon>Dikarya</taxon>
        <taxon>Ascomycota</taxon>
        <taxon>Pezizomycotina</taxon>
        <taxon>Sordariomycetes</taxon>
        <taxon>Hypocreomycetidae</taxon>
        <taxon>Microascales</taxon>
        <taxon>Microascaceae</taxon>
        <taxon>Cephalotrichum</taxon>
    </lineage>
</organism>
<evidence type="ECO:0000313" key="3">
    <source>
        <dbReference type="EMBL" id="SPN97132.1"/>
    </source>
</evidence>
<dbReference type="SUPFAM" id="SSF101931">
    <property type="entry name" value="Pym (Within the bgcn gene intron protein, WIBG), N-terminal domain"/>
    <property type="match status" value="1"/>
</dbReference>
<reference evidence="3" key="1">
    <citation type="submission" date="2018-03" db="EMBL/GenBank/DDBJ databases">
        <authorList>
            <person name="Guldener U."/>
        </authorList>
    </citation>
    <scope>NUCLEOTIDE SEQUENCE</scope>
</reference>
<feature type="compositionally biased region" description="Low complexity" evidence="1">
    <location>
        <begin position="73"/>
        <end position="82"/>
    </location>
</feature>
<accession>A0AAE8SR28</accession>
<dbReference type="InterPro" id="IPR015362">
    <property type="entry name" value="WIBG_mago-bd"/>
</dbReference>
<evidence type="ECO:0000259" key="2">
    <source>
        <dbReference type="SMART" id="SM01273"/>
    </source>
</evidence>
<feature type="compositionally biased region" description="Basic residues" evidence="1">
    <location>
        <begin position="139"/>
        <end position="149"/>
    </location>
</feature>
<dbReference type="PANTHER" id="PTHR22959:SF0">
    <property type="entry name" value="PARTNER OF Y14 AND MAGO"/>
    <property type="match status" value="1"/>
</dbReference>
<dbReference type="Pfam" id="PF09282">
    <property type="entry name" value="Mago-bind"/>
    <property type="match status" value="1"/>
</dbReference>
<feature type="region of interest" description="Disordered" evidence="1">
    <location>
        <begin position="1"/>
        <end position="161"/>
    </location>
</feature>
<dbReference type="GO" id="GO:0003723">
    <property type="term" value="F:RNA binding"/>
    <property type="evidence" value="ECO:0007669"/>
    <property type="project" value="TreeGrafter"/>
</dbReference>
<feature type="compositionally biased region" description="Basic and acidic residues" evidence="1">
    <location>
        <begin position="123"/>
        <end position="138"/>
    </location>
</feature>
<feature type="compositionally biased region" description="Basic and acidic residues" evidence="1">
    <location>
        <begin position="191"/>
        <end position="207"/>
    </location>
</feature>
<feature type="compositionally biased region" description="Basic residues" evidence="1">
    <location>
        <begin position="100"/>
        <end position="111"/>
    </location>
</feature>
<evidence type="ECO:0000256" key="1">
    <source>
        <dbReference type="SAM" id="MobiDB-lite"/>
    </source>
</evidence>
<dbReference type="EMBL" id="ONZQ02000001">
    <property type="protein sequence ID" value="SPN97132.1"/>
    <property type="molecule type" value="Genomic_DNA"/>
</dbReference>
<feature type="domain" description="WIBG Mago-binding" evidence="2">
    <location>
        <begin position="25"/>
        <end position="51"/>
    </location>
</feature>
<feature type="region of interest" description="Disordered" evidence="1">
    <location>
        <begin position="186"/>
        <end position="207"/>
    </location>
</feature>
<dbReference type="Proteomes" id="UP001187682">
    <property type="component" value="Unassembled WGS sequence"/>
</dbReference>
<dbReference type="GO" id="GO:1903259">
    <property type="term" value="P:exon-exon junction complex disassembly"/>
    <property type="evidence" value="ECO:0007669"/>
    <property type="project" value="InterPro"/>
</dbReference>
<feature type="compositionally biased region" description="Polar residues" evidence="1">
    <location>
        <begin position="1"/>
        <end position="36"/>
    </location>
</feature>
<protein>
    <submittedName>
        <fullName evidence="3">Related to RNA binding protein Pym</fullName>
    </submittedName>
</protein>
<evidence type="ECO:0000313" key="4">
    <source>
        <dbReference type="Proteomes" id="UP001187682"/>
    </source>
</evidence>
<name>A0AAE8SR28_9PEZI</name>
<feature type="compositionally biased region" description="Basic and acidic residues" evidence="1">
    <location>
        <begin position="51"/>
        <end position="68"/>
    </location>
</feature>
<comment type="caution">
    <text evidence="3">The sequence shown here is derived from an EMBL/GenBank/DDBJ whole genome shotgun (WGS) entry which is preliminary data.</text>
</comment>
<dbReference type="SMART" id="SM01273">
    <property type="entry name" value="Mago-bind"/>
    <property type="match status" value="1"/>
</dbReference>
<keyword evidence="4" id="KW-1185">Reference proteome</keyword>